<dbReference type="AlphaFoldDB" id="A0AA38UEL9"/>
<accession>A0AA38UEL9</accession>
<name>A0AA38UEL9_9AGAR</name>
<sequence length="106" mass="12326">MSQFNFNDLGLITPPETPSMSEVAPKKEDEDKSEDDGDDGDEKENNKQYRRSMFWRESRVSEPSTSILPSMFILSYILCLYLFTQNVHYGIFFNVQAHDGETVKKY</sequence>
<organism evidence="2 3">
    <name type="scientific">Lentinula raphanica</name>
    <dbReference type="NCBI Taxonomy" id="153919"/>
    <lineage>
        <taxon>Eukaryota</taxon>
        <taxon>Fungi</taxon>
        <taxon>Dikarya</taxon>
        <taxon>Basidiomycota</taxon>
        <taxon>Agaricomycotina</taxon>
        <taxon>Agaricomycetes</taxon>
        <taxon>Agaricomycetidae</taxon>
        <taxon>Agaricales</taxon>
        <taxon>Marasmiineae</taxon>
        <taxon>Omphalotaceae</taxon>
        <taxon>Lentinula</taxon>
    </lineage>
</organism>
<dbReference type="EMBL" id="MU806165">
    <property type="protein sequence ID" value="KAJ3838754.1"/>
    <property type="molecule type" value="Genomic_DNA"/>
</dbReference>
<feature type="region of interest" description="Disordered" evidence="1">
    <location>
        <begin position="1"/>
        <end position="49"/>
    </location>
</feature>
<keyword evidence="3" id="KW-1185">Reference proteome</keyword>
<proteinExistence type="predicted"/>
<gene>
    <name evidence="2" type="ORF">F5878DRAFT_641716</name>
</gene>
<dbReference type="Proteomes" id="UP001163846">
    <property type="component" value="Unassembled WGS sequence"/>
</dbReference>
<feature type="compositionally biased region" description="Acidic residues" evidence="1">
    <location>
        <begin position="31"/>
        <end position="42"/>
    </location>
</feature>
<evidence type="ECO:0000256" key="1">
    <source>
        <dbReference type="SAM" id="MobiDB-lite"/>
    </source>
</evidence>
<evidence type="ECO:0000313" key="3">
    <source>
        <dbReference type="Proteomes" id="UP001163846"/>
    </source>
</evidence>
<comment type="caution">
    <text evidence="2">The sequence shown here is derived from an EMBL/GenBank/DDBJ whole genome shotgun (WGS) entry which is preliminary data.</text>
</comment>
<evidence type="ECO:0000313" key="2">
    <source>
        <dbReference type="EMBL" id="KAJ3838754.1"/>
    </source>
</evidence>
<protein>
    <submittedName>
        <fullName evidence="2">Uncharacterized protein</fullName>
    </submittedName>
</protein>
<reference evidence="2" key="1">
    <citation type="submission" date="2022-08" db="EMBL/GenBank/DDBJ databases">
        <authorList>
            <consortium name="DOE Joint Genome Institute"/>
            <person name="Min B."/>
            <person name="Riley R."/>
            <person name="Sierra-Patev S."/>
            <person name="Naranjo-Ortiz M."/>
            <person name="Looney B."/>
            <person name="Konkel Z."/>
            <person name="Slot J.C."/>
            <person name="Sakamoto Y."/>
            <person name="Steenwyk J.L."/>
            <person name="Rokas A."/>
            <person name="Carro J."/>
            <person name="Camarero S."/>
            <person name="Ferreira P."/>
            <person name="Molpeceres G."/>
            <person name="Ruiz-Duenas F.J."/>
            <person name="Serrano A."/>
            <person name="Henrissat B."/>
            <person name="Drula E."/>
            <person name="Hughes K.W."/>
            <person name="Mata J.L."/>
            <person name="Ishikawa N.K."/>
            <person name="Vargas-Isla R."/>
            <person name="Ushijima S."/>
            <person name="Smith C.A."/>
            <person name="Ahrendt S."/>
            <person name="Andreopoulos W."/>
            <person name="He G."/>
            <person name="Labutti K."/>
            <person name="Lipzen A."/>
            <person name="Ng V."/>
            <person name="Sandor L."/>
            <person name="Barry K."/>
            <person name="Martinez A.T."/>
            <person name="Xiao Y."/>
            <person name="Gibbons J.G."/>
            <person name="Terashima K."/>
            <person name="Hibbett D.S."/>
            <person name="Grigoriev I.V."/>
        </authorList>
    </citation>
    <scope>NUCLEOTIDE SEQUENCE</scope>
    <source>
        <strain evidence="2">TFB9207</strain>
    </source>
</reference>